<keyword evidence="2" id="KW-1185">Reference proteome</keyword>
<sequence length="60" mass="6615">MDEAAGAVLLFVPARSTIEMNTKTSGNGGLLDKSYYSDGLKKLENCWIKCIKLKGDYVEK</sequence>
<gene>
    <name evidence="1" type="ORF">ALC53_03527</name>
</gene>
<protein>
    <submittedName>
        <fullName evidence="1">Uncharacterized protein</fullName>
    </submittedName>
</protein>
<proteinExistence type="predicted"/>
<name>A0A195BP17_9HYME</name>
<organism evidence="1 2">
    <name type="scientific">Atta colombica</name>
    <dbReference type="NCBI Taxonomy" id="520822"/>
    <lineage>
        <taxon>Eukaryota</taxon>
        <taxon>Metazoa</taxon>
        <taxon>Ecdysozoa</taxon>
        <taxon>Arthropoda</taxon>
        <taxon>Hexapoda</taxon>
        <taxon>Insecta</taxon>
        <taxon>Pterygota</taxon>
        <taxon>Neoptera</taxon>
        <taxon>Endopterygota</taxon>
        <taxon>Hymenoptera</taxon>
        <taxon>Apocrita</taxon>
        <taxon>Aculeata</taxon>
        <taxon>Formicoidea</taxon>
        <taxon>Formicidae</taxon>
        <taxon>Myrmicinae</taxon>
        <taxon>Atta</taxon>
    </lineage>
</organism>
<dbReference type="Proteomes" id="UP000078540">
    <property type="component" value="Unassembled WGS sequence"/>
</dbReference>
<dbReference type="AlphaFoldDB" id="A0A195BP17"/>
<accession>A0A195BP17</accession>
<reference evidence="1 2" key="1">
    <citation type="submission" date="2015-09" db="EMBL/GenBank/DDBJ databases">
        <title>Atta colombica WGS genome.</title>
        <authorList>
            <person name="Nygaard S."/>
            <person name="Hu H."/>
            <person name="Boomsma J."/>
            <person name="Zhang G."/>
        </authorList>
    </citation>
    <scope>NUCLEOTIDE SEQUENCE [LARGE SCALE GENOMIC DNA]</scope>
    <source>
        <strain evidence="1">Treedump-2</strain>
        <tissue evidence="1">Whole body</tissue>
    </source>
</reference>
<dbReference type="EMBL" id="KQ976433">
    <property type="protein sequence ID" value="KYM87341.1"/>
    <property type="molecule type" value="Genomic_DNA"/>
</dbReference>
<evidence type="ECO:0000313" key="1">
    <source>
        <dbReference type="EMBL" id="KYM87341.1"/>
    </source>
</evidence>
<evidence type="ECO:0000313" key="2">
    <source>
        <dbReference type="Proteomes" id="UP000078540"/>
    </source>
</evidence>